<name>A0A7H0GKZ8_9BURK</name>
<feature type="compositionally biased region" description="Low complexity" evidence="1">
    <location>
        <begin position="72"/>
        <end position="82"/>
    </location>
</feature>
<dbReference type="EMBL" id="CP060783">
    <property type="protein sequence ID" value="QNP48964.1"/>
    <property type="molecule type" value="Genomic_DNA"/>
</dbReference>
<dbReference type="Proteomes" id="UP000516028">
    <property type="component" value="Chromosome"/>
</dbReference>
<organism evidence="3 4">
    <name type="scientific">Diaphorobacter aerolatus</name>
    <dbReference type="NCBI Taxonomy" id="1288495"/>
    <lineage>
        <taxon>Bacteria</taxon>
        <taxon>Pseudomonadati</taxon>
        <taxon>Pseudomonadota</taxon>
        <taxon>Betaproteobacteria</taxon>
        <taxon>Burkholderiales</taxon>
        <taxon>Comamonadaceae</taxon>
        <taxon>Diaphorobacter</taxon>
    </lineage>
</organism>
<dbReference type="KEGG" id="daer:H9K75_01900"/>
<accession>A0A7H0GKZ8</accession>
<evidence type="ECO:0000256" key="2">
    <source>
        <dbReference type="SAM" id="Phobius"/>
    </source>
</evidence>
<keyword evidence="2" id="KW-0812">Transmembrane</keyword>
<evidence type="ECO:0000256" key="1">
    <source>
        <dbReference type="SAM" id="MobiDB-lite"/>
    </source>
</evidence>
<dbReference type="AlphaFoldDB" id="A0A7H0GKZ8"/>
<evidence type="ECO:0000313" key="3">
    <source>
        <dbReference type="EMBL" id="QNP48964.1"/>
    </source>
</evidence>
<reference evidence="3 4" key="1">
    <citation type="submission" date="2020-08" db="EMBL/GenBank/DDBJ databases">
        <title>Genome sequence of Diaphorobacter aerolatus KACC 16536T.</title>
        <authorList>
            <person name="Hyun D.-W."/>
            <person name="Bae J.-W."/>
        </authorList>
    </citation>
    <scope>NUCLEOTIDE SEQUENCE [LARGE SCALE GENOMIC DNA]</scope>
    <source>
        <strain evidence="3 4">KACC 16536</strain>
    </source>
</reference>
<gene>
    <name evidence="3" type="ORF">H9K75_01900</name>
</gene>
<protein>
    <submittedName>
        <fullName evidence="3">Uncharacterized protein</fullName>
    </submittedName>
</protein>
<sequence>MVLVLIVIGWLYVALMVAVAEASAINGSVLGALVTFVLYGLLPVSIIAYIFSTPARKRLRKAREEQAERQWRQAQQEAAARPVPAPAGDSAVDPDGGGQPPAAAKNALIAPVREEP</sequence>
<keyword evidence="4" id="KW-1185">Reference proteome</keyword>
<feature type="region of interest" description="Disordered" evidence="1">
    <location>
        <begin position="62"/>
        <end position="116"/>
    </location>
</feature>
<evidence type="ECO:0000313" key="4">
    <source>
        <dbReference type="Proteomes" id="UP000516028"/>
    </source>
</evidence>
<keyword evidence="2" id="KW-0472">Membrane</keyword>
<dbReference type="RefSeq" id="WP_187724556.1">
    <property type="nucleotide sequence ID" value="NZ_CP060783.1"/>
</dbReference>
<feature type="compositionally biased region" description="Basic and acidic residues" evidence="1">
    <location>
        <begin position="62"/>
        <end position="71"/>
    </location>
</feature>
<keyword evidence="2" id="KW-1133">Transmembrane helix</keyword>
<proteinExistence type="predicted"/>
<feature type="transmembrane region" description="Helical" evidence="2">
    <location>
        <begin position="32"/>
        <end position="51"/>
    </location>
</feature>